<comment type="caution">
    <text evidence="4">The sequence shown here is derived from an EMBL/GenBank/DDBJ whole genome shotgun (WGS) entry which is preliminary data.</text>
</comment>
<keyword evidence="2" id="KW-0812">Transmembrane</keyword>
<protein>
    <submittedName>
        <fullName evidence="4">Fatty acid desaturase</fullName>
    </submittedName>
</protein>
<evidence type="ECO:0000313" key="4">
    <source>
        <dbReference type="EMBL" id="KFE50236.1"/>
    </source>
</evidence>
<feature type="compositionally biased region" description="Low complexity" evidence="1">
    <location>
        <begin position="360"/>
        <end position="371"/>
    </location>
</feature>
<dbReference type="Proteomes" id="UP000028643">
    <property type="component" value="Unassembled WGS sequence"/>
</dbReference>
<dbReference type="Pfam" id="PF00487">
    <property type="entry name" value="FA_desaturase"/>
    <property type="match status" value="1"/>
</dbReference>
<feature type="domain" description="Fatty acid desaturase" evidence="3">
    <location>
        <begin position="68"/>
        <end position="331"/>
    </location>
</feature>
<name>A0A085V473_PSESX</name>
<evidence type="ECO:0000313" key="5">
    <source>
        <dbReference type="Proteomes" id="UP000028643"/>
    </source>
</evidence>
<organism evidence="4 5">
    <name type="scientific">Pseudomonas syringae</name>
    <dbReference type="NCBI Taxonomy" id="317"/>
    <lineage>
        <taxon>Bacteria</taxon>
        <taxon>Pseudomonadati</taxon>
        <taxon>Pseudomonadota</taxon>
        <taxon>Gammaproteobacteria</taxon>
        <taxon>Pseudomonadales</taxon>
        <taxon>Pseudomonadaceae</taxon>
        <taxon>Pseudomonas</taxon>
    </lineage>
</organism>
<accession>A0A085V473</accession>
<feature type="transmembrane region" description="Helical" evidence="2">
    <location>
        <begin position="222"/>
        <end position="243"/>
    </location>
</feature>
<gene>
    <name evidence="4" type="ORF">IV02_17540</name>
</gene>
<dbReference type="GO" id="GO:0006629">
    <property type="term" value="P:lipid metabolic process"/>
    <property type="evidence" value="ECO:0007669"/>
    <property type="project" value="InterPro"/>
</dbReference>
<keyword evidence="2" id="KW-1133">Transmembrane helix</keyword>
<dbReference type="RefSeq" id="WP_047576657.1">
    <property type="nucleotide sequence ID" value="NZ_JPQT01000112.1"/>
</dbReference>
<dbReference type="PATRIC" id="fig|317.174.peg.3585"/>
<evidence type="ECO:0000259" key="3">
    <source>
        <dbReference type="Pfam" id="PF00487"/>
    </source>
</evidence>
<keyword evidence="2" id="KW-0472">Membrane</keyword>
<feature type="transmembrane region" description="Helical" evidence="2">
    <location>
        <begin position="190"/>
        <end position="210"/>
    </location>
</feature>
<feature type="transmembrane region" description="Helical" evidence="2">
    <location>
        <begin position="43"/>
        <end position="62"/>
    </location>
</feature>
<proteinExistence type="predicted"/>
<evidence type="ECO:0000256" key="2">
    <source>
        <dbReference type="SAM" id="Phobius"/>
    </source>
</evidence>
<dbReference type="InterPro" id="IPR005804">
    <property type="entry name" value="FA_desaturase_dom"/>
</dbReference>
<evidence type="ECO:0000256" key="1">
    <source>
        <dbReference type="SAM" id="MobiDB-lite"/>
    </source>
</evidence>
<sequence length="371" mass="41914">MHDTSASPARLNAQQRSAHIRAVVMEHGAELRARYPILRHQDAIGVGILLFALTGMIASAALYIGGYMAWWVCLLLNGFFASLTHELEHDLIHSMYFRKQRIPHNLMLALVWLARPSTINPWIRRHLHLNHHKVSGTEADMEERAITNGEPWGLARLLMVGDNVMSALIRMLRAKTPAHKLSILKRTLKVYFPLALLNWGCWYVFLGFHAANGIAGLLGSPIVWSANTLAVMQVIDIAVVVLVGPNVLRTFCLHFVSSNMHYYGDIEPGNVLQQTQVMNPWWMWPMQAFCFNFGSTHGIHHFVVKEPFYIRQMTRKVAHKVMAEMGVRFNDFGTFARANRFERDEVRTPVGPDLSTPDQSSGSLGSSGLQR</sequence>
<dbReference type="EMBL" id="JPQT01000112">
    <property type="protein sequence ID" value="KFE50236.1"/>
    <property type="molecule type" value="Genomic_DNA"/>
</dbReference>
<dbReference type="AlphaFoldDB" id="A0A085V473"/>
<reference evidence="4 5" key="1">
    <citation type="submission" date="2014-07" db="EMBL/GenBank/DDBJ databases">
        <title>Draft Genome Sequences of Environmental Pseudomonas syringae strains.</title>
        <authorList>
            <person name="Baltrus D.A."/>
            <person name="Berge O."/>
            <person name="Morris C."/>
        </authorList>
    </citation>
    <scope>NUCLEOTIDE SEQUENCE [LARGE SCALE GENOMIC DNA]</scope>
    <source>
        <strain evidence="4 5">CEB003</strain>
    </source>
</reference>
<feature type="region of interest" description="Disordered" evidence="1">
    <location>
        <begin position="346"/>
        <end position="371"/>
    </location>
</feature>